<feature type="domain" description="J" evidence="9">
    <location>
        <begin position="283"/>
        <end position="352"/>
    </location>
</feature>
<comment type="caution">
    <text evidence="10">The sequence shown here is derived from an EMBL/GenBank/DDBJ whole genome shotgun (WGS) entry which is preliminary data.</text>
</comment>
<dbReference type="Gene3D" id="1.10.287.110">
    <property type="entry name" value="DnaJ domain"/>
    <property type="match status" value="1"/>
</dbReference>
<gene>
    <name evidence="10" type="ORF">DPMN_182553</name>
</gene>
<dbReference type="CDD" id="cd06257">
    <property type="entry name" value="DnaJ"/>
    <property type="match status" value="1"/>
</dbReference>
<dbReference type="SMART" id="SM00271">
    <property type="entry name" value="DnaJ"/>
    <property type="match status" value="1"/>
</dbReference>
<evidence type="ECO:0000256" key="5">
    <source>
        <dbReference type="ARBA" id="ARBA00022989"/>
    </source>
</evidence>
<evidence type="ECO:0000256" key="2">
    <source>
        <dbReference type="ARBA" id="ARBA00004141"/>
    </source>
</evidence>
<comment type="function">
    <text evidence="1">May function as a co-chaperone.</text>
</comment>
<dbReference type="AlphaFoldDB" id="A0A9D4DFN2"/>
<keyword evidence="4 8" id="KW-0812">Transmembrane</keyword>
<reference evidence="10" key="1">
    <citation type="journal article" date="2019" name="bioRxiv">
        <title>The Genome of the Zebra Mussel, Dreissena polymorpha: A Resource for Invasive Species Research.</title>
        <authorList>
            <person name="McCartney M.A."/>
            <person name="Auch B."/>
            <person name="Kono T."/>
            <person name="Mallez S."/>
            <person name="Zhang Y."/>
            <person name="Obille A."/>
            <person name="Becker A."/>
            <person name="Abrahante J.E."/>
            <person name="Garbe J."/>
            <person name="Badalamenti J.P."/>
            <person name="Herman A."/>
            <person name="Mangelson H."/>
            <person name="Liachko I."/>
            <person name="Sullivan S."/>
            <person name="Sone E.D."/>
            <person name="Koren S."/>
            <person name="Silverstein K.A.T."/>
            <person name="Beckman K.B."/>
            <person name="Gohl D.M."/>
        </authorList>
    </citation>
    <scope>NUCLEOTIDE SEQUENCE</scope>
    <source>
        <strain evidence="10">Duluth1</strain>
        <tissue evidence="10">Whole animal</tissue>
    </source>
</reference>
<dbReference type="EMBL" id="JAIWYP010000010">
    <property type="protein sequence ID" value="KAH3748116.1"/>
    <property type="molecule type" value="Genomic_DNA"/>
</dbReference>
<feature type="compositionally biased region" description="Basic and acidic residues" evidence="7">
    <location>
        <begin position="347"/>
        <end position="366"/>
    </location>
</feature>
<dbReference type="InterPro" id="IPR001623">
    <property type="entry name" value="DnaJ_domain"/>
</dbReference>
<evidence type="ECO:0000259" key="9">
    <source>
        <dbReference type="PROSITE" id="PS50076"/>
    </source>
</evidence>
<name>A0A9D4DFN2_DREPO</name>
<proteinExistence type="predicted"/>
<evidence type="ECO:0000256" key="3">
    <source>
        <dbReference type="ARBA" id="ARBA00020945"/>
    </source>
</evidence>
<feature type="region of interest" description="Disordered" evidence="7">
    <location>
        <begin position="341"/>
        <end position="366"/>
    </location>
</feature>
<evidence type="ECO:0000256" key="7">
    <source>
        <dbReference type="SAM" id="MobiDB-lite"/>
    </source>
</evidence>
<evidence type="ECO:0000256" key="6">
    <source>
        <dbReference type="ARBA" id="ARBA00023136"/>
    </source>
</evidence>
<feature type="transmembrane region" description="Helical" evidence="8">
    <location>
        <begin position="30"/>
        <end position="49"/>
    </location>
</feature>
<protein>
    <recommendedName>
        <fullName evidence="3">DnaJ homolog subfamily C member 22</fullName>
    </recommendedName>
</protein>
<dbReference type="Pfam" id="PF05154">
    <property type="entry name" value="TM2"/>
    <property type="match status" value="1"/>
</dbReference>
<dbReference type="PRINTS" id="PR00625">
    <property type="entry name" value="JDOMAIN"/>
</dbReference>
<dbReference type="Proteomes" id="UP000828390">
    <property type="component" value="Unassembled WGS sequence"/>
</dbReference>
<organism evidence="10 11">
    <name type="scientific">Dreissena polymorpha</name>
    <name type="common">Zebra mussel</name>
    <name type="synonym">Mytilus polymorpha</name>
    <dbReference type="NCBI Taxonomy" id="45954"/>
    <lineage>
        <taxon>Eukaryota</taxon>
        <taxon>Metazoa</taxon>
        <taxon>Spiralia</taxon>
        <taxon>Lophotrochozoa</taxon>
        <taxon>Mollusca</taxon>
        <taxon>Bivalvia</taxon>
        <taxon>Autobranchia</taxon>
        <taxon>Heteroconchia</taxon>
        <taxon>Euheterodonta</taxon>
        <taxon>Imparidentia</taxon>
        <taxon>Neoheterodontei</taxon>
        <taxon>Myida</taxon>
        <taxon>Dreissenoidea</taxon>
        <taxon>Dreissenidae</taxon>
        <taxon>Dreissena</taxon>
    </lineage>
</organism>
<feature type="transmembrane region" description="Helical" evidence="8">
    <location>
        <begin position="81"/>
        <end position="99"/>
    </location>
</feature>
<evidence type="ECO:0000313" key="10">
    <source>
        <dbReference type="EMBL" id="KAH3748116.1"/>
    </source>
</evidence>
<evidence type="ECO:0000313" key="11">
    <source>
        <dbReference type="Proteomes" id="UP000828390"/>
    </source>
</evidence>
<evidence type="ECO:0000256" key="8">
    <source>
        <dbReference type="SAM" id="Phobius"/>
    </source>
</evidence>
<dbReference type="PROSITE" id="PS50076">
    <property type="entry name" value="DNAJ_2"/>
    <property type="match status" value="1"/>
</dbReference>
<keyword evidence="11" id="KW-1185">Reference proteome</keyword>
<comment type="subcellular location">
    <subcellularLocation>
        <location evidence="2">Membrane</location>
        <topology evidence="2">Multi-pass membrane protein</topology>
    </subcellularLocation>
</comment>
<dbReference type="Pfam" id="PF00226">
    <property type="entry name" value="DnaJ"/>
    <property type="match status" value="1"/>
</dbReference>
<reference evidence="10" key="2">
    <citation type="submission" date="2020-11" db="EMBL/GenBank/DDBJ databases">
        <authorList>
            <person name="McCartney M.A."/>
            <person name="Auch B."/>
            <person name="Kono T."/>
            <person name="Mallez S."/>
            <person name="Becker A."/>
            <person name="Gohl D.M."/>
            <person name="Silverstein K.A.T."/>
            <person name="Koren S."/>
            <person name="Bechman K.B."/>
            <person name="Herman A."/>
            <person name="Abrahante J.E."/>
            <person name="Garbe J."/>
        </authorList>
    </citation>
    <scope>NUCLEOTIDE SEQUENCE</scope>
    <source>
        <strain evidence="10">Duluth1</strain>
        <tissue evidence="10">Whole animal</tissue>
    </source>
</reference>
<dbReference type="OrthoDB" id="10262359at2759"/>
<dbReference type="SUPFAM" id="SSF46565">
    <property type="entry name" value="Chaperone J-domain"/>
    <property type="match status" value="1"/>
</dbReference>
<dbReference type="PANTHER" id="PTHR44733">
    <property type="entry name" value="DNAJ HOMOLOG SUBFAMILY C MEMBER 22"/>
    <property type="match status" value="1"/>
</dbReference>
<dbReference type="GO" id="GO:0016020">
    <property type="term" value="C:membrane"/>
    <property type="evidence" value="ECO:0007669"/>
    <property type="project" value="UniProtKB-SubCell"/>
</dbReference>
<feature type="transmembrane region" description="Helical" evidence="8">
    <location>
        <begin position="200"/>
        <end position="222"/>
    </location>
</feature>
<keyword evidence="6 8" id="KW-0472">Membrane</keyword>
<evidence type="ECO:0000256" key="1">
    <source>
        <dbReference type="ARBA" id="ARBA00002080"/>
    </source>
</evidence>
<sequence length="366" mass="42099">MANIVVAYIFWLLGGPFGLHHFYLGRDKHAFVWYISFGGLLLGWFRDLWRLPEYLYQANNDPAFLREFEDRRHRHKKPPFSVTRFAGQFCIGILLGYLFRLAIPEGTLGMLHPFIRKTIGVLLPLFGTTVGVKLVANIGTQLCHFKWCFLGAAISIPWLLSDQPPIAGTALFASISASCKTEWDTSKVPPRGACKCVKRALVFGLCCSLYLSLWCSVIAFNVQIDYNGEKISISEAVGNFFKSPAWKDFRKSVGLLYEFCQQHGWEHCYNEFLKQVDPSGERNAYELLELDNGASEEEIRSQCRKALRKWHPDKARSEEEKKIVAEKFMEVQQACELLDKMRKRRNERNLKSDTSPKDKQPKHTEF</sequence>
<dbReference type="InterPro" id="IPR007829">
    <property type="entry name" value="TM2"/>
</dbReference>
<dbReference type="PANTHER" id="PTHR44733:SF1">
    <property type="entry name" value="DNAJ HOMOLOG SUBFAMILY C MEMBER 22"/>
    <property type="match status" value="1"/>
</dbReference>
<keyword evidence="5 8" id="KW-1133">Transmembrane helix</keyword>
<feature type="transmembrane region" description="Helical" evidence="8">
    <location>
        <begin position="119"/>
        <end position="136"/>
    </location>
</feature>
<accession>A0A9D4DFN2</accession>
<evidence type="ECO:0000256" key="4">
    <source>
        <dbReference type="ARBA" id="ARBA00022692"/>
    </source>
</evidence>
<feature type="transmembrane region" description="Helical" evidence="8">
    <location>
        <begin position="5"/>
        <end position="24"/>
    </location>
</feature>
<dbReference type="InterPro" id="IPR036869">
    <property type="entry name" value="J_dom_sf"/>
</dbReference>